<dbReference type="InterPro" id="IPR014284">
    <property type="entry name" value="RNA_pol_sigma-70_dom"/>
</dbReference>
<proteinExistence type="inferred from homology"/>
<evidence type="ECO:0000259" key="5">
    <source>
        <dbReference type="Pfam" id="PF04542"/>
    </source>
</evidence>
<keyword evidence="3" id="KW-0731">Sigma factor</keyword>
<dbReference type="Gene3D" id="1.10.10.10">
    <property type="entry name" value="Winged helix-like DNA-binding domain superfamily/Winged helix DNA-binding domain"/>
    <property type="match status" value="1"/>
</dbReference>
<organism evidence="7 8">
    <name type="scientific">Microbacterium thalassium</name>
    <dbReference type="NCBI Taxonomy" id="362649"/>
    <lineage>
        <taxon>Bacteria</taxon>
        <taxon>Bacillati</taxon>
        <taxon>Actinomycetota</taxon>
        <taxon>Actinomycetes</taxon>
        <taxon>Micrococcales</taxon>
        <taxon>Microbacteriaceae</taxon>
        <taxon>Microbacterium</taxon>
    </lineage>
</organism>
<dbReference type="GO" id="GO:0006352">
    <property type="term" value="P:DNA-templated transcription initiation"/>
    <property type="evidence" value="ECO:0007669"/>
    <property type="project" value="InterPro"/>
</dbReference>
<gene>
    <name evidence="7" type="ORF">HD594_000059</name>
</gene>
<dbReference type="PANTHER" id="PTHR43133:SF25">
    <property type="entry name" value="RNA POLYMERASE SIGMA FACTOR RFAY-RELATED"/>
    <property type="match status" value="1"/>
</dbReference>
<feature type="domain" description="RNA polymerase sigma factor 70 region 4 type 2" evidence="6">
    <location>
        <begin position="107"/>
        <end position="156"/>
    </location>
</feature>
<dbReference type="SUPFAM" id="SSF88659">
    <property type="entry name" value="Sigma3 and sigma4 domains of RNA polymerase sigma factors"/>
    <property type="match status" value="1"/>
</dbReference>
<keyword evidence="2" id="KW-0805">Transcription regulation</keyword>
<dbReference type="InterPro" id="IPR013325">
    <property type="entry name" value="RNA_pol_sigma_r2"/>
</dbReference>
<dbReference type="GO" id="GO:0016987">
    <property type="term" value="F:sigma factor activity"/>
    <property type="evidence" value="ECO:0007669"/>
    <property type="project" value="UniProtKB-KW"/>
</dbReference>
<dbReference type="EMBL" id="JACHML010000001">
    <property type="protein sequence ID" value="MBB6389746.1"/>
    <property type="molecule type" value="Genomic_DNA"/>
</dbReference>
<dbReference type="Pfam" id="PF04542">
    <property type="entry name" value="Sigma70_r2"/>
    <property type="match status" value="1"/>
</dbReference>
<dbReference type="SUPFAM" id="SSF88946">
    <property type="entry name" value="Sigma2 domain of RNA polymerase sigma factors"/>
    <property type="match status" value="1"/>
</dbReference>
<evidence type="ECO:0000256" key="4">
    <source>
        <dbReference type="ARBA" id="ARBA00023163"/>
    </source>
</evidence>
<dbReference type="AlphaFoldDB" id="A0A7X0KT49"/>
<feature type="domain" description="RNA polymerase sigma-70 region 2" evidence="5">
    <location>
        <begin position="16"/>
        <end position="79"/>
    </location>
</feature>
<sequence length="190" mass="21055">MTRTSAPDAAVRAALTENSPRILAYFLHRVPSREDAADLTNETLLQAWKSRRRMPTAPDEARLWLYGVARNIQRHHWRGIRTRDELTKRLAETLDDPLTPGADAGLDVRRAVDALPTAQAELIRLVHWDDLTLEDAAQLLRIPSSTARSRYARAKVLLREALCDPPAARSAGTESVWPPVAAARAQGLGA</sequence>
<accession>A0A7X0KT49</accession>
<evidence type="ECO:0000259" key="6">
    <source>
        <dbReference type="Pfam" id="PF08281"/>
    </source>
</evidence>
<evidence type="ECO:0000256" key="1">
    <source>
        <dbReference type="ARBA" id="ARBA00010641"/>
    </source>
</evidence>
<dbReference type="PANTHER" id="PTHR43133">
    <property type="entry name" value="RNA POLYMERASE ECF-TYPE SIGMA FACTO"/>
    <property type="match status" value="1"/>
</dbReference>
<evidence type="ECO:0000313" key="8">
    <source>
        <dbReference type="Proteomes" id="UP000537775"/>
    </source>
</evidence>
<evidence type="ECO:0000256" key="3">
    <source>
        <dbReference type="ARBA" id="ARBA00023082"/>
    </source>
</evidence>
<dbReference type="InterPro" id="IPR036388">
    <property type="entry name" value="WH-like_DNA-bd_sf"/>
</dbReference>
<dbReference type="RefSeq" id="WP_271171231.1">
    <property type="nucleotide sequence ID" value="NZ_BAAAJR010000008.1"/>
</dbReference>
<dbReference type="InterPro" id="IPR039425">
    <property type="entry name" value="RNA_pol_sigma-70-like"/>
</dbReference>
<dbReference type="InterPro" id="IPR013249">
    <property type="entry name" value="RNA_pol_sigma70_r4_t2"/>
</dbReference>
<keyword evidence="4" id="KW-0804">Transcription</keyword>
<keyword evidence="8" id="KW-1185">Reference proteome</keyword>
<dbReference type="Proteomes" id="UP000537775">
    <property type="component" value="Unassembled WGS sequence"/>
</dbReference>
<evidence type="ECO:0000313" key="7">
    <source>
        <dbReference type="EMBL" id="MBB6389746.1"/>
    </source>
</evidence>
<dbReference type="CDD" id="cd06171">
    <property type="entry name" value="Sigma70_r4"/>
    <property type="match status" value="1"/>
</dbReference>
<dbReference type="NCBIfam" id="TIGR02937">
    <property type="entry name" value="sigma70-ECF"/>
    <property type="match status" value="1"/>
</dbReference>
<dbReference type="Gene3D" id="1.10.1740.10">
    <property type="match status" value="1"/>
</dbReference>
<dbReference type="InterPro" id="IPR013324">
    <property type="entry name" value="RNA_pol_sigma_r3/r4-like"/>
</dbReference>
<evidence type="ECO:0000256" key="2">
    <source>
        <dbReference type="ARBA" id="ARBA00023015"/>
    </source>
</evidence>
<comment type="similarity">
    <text evidence="1">Belongs to the sigma-70 factor family. ECF subfamily.</text>
</comment>
<comment type="caution">
    <text evidence="7">The sequence shown here is derived from an EMBL/GenBank/DDBJ whole genome shotgun (WGS) entry which is preliminary data.</text>
</comment>
<reference evidence="7 8" key="1">
    <citation type="submission" date="2020-08" db="EMBL/GenBank/DDBJ databases">
        <title>Sequencing the genomes of 1000 actinobacteria strains.</title>
        <authorList>
            <person name="Klenk H.-P."/>
        </authorList>
    </citation>
    <scope>NUCLEOTIDE SEQUENCE [LARGE SCALE GENOMIC DNA]</scope>
    <source>
        <strain evidence="7 8">DSM 12511</strain>
    </source>
</reference>
<dbReference type="GO" id="GO:0003677">
    <property type="term" value="F:DNA binding"/>
    <property type="evidence" value="ECO:0007669"/>
    <property type="project" value="InterPro"/>
</dbReference>
<name>A0A7X0KT49_9MICO</name>
<protein>
    <submittedName>
        <fullName evidence="7">RNA polymerase sigma-70 factor (ECF subfamily)</fullName>
    </submittedName>
</protein>
<dbReference type="Pfam" id="PF08281">
    <property type="entry name" value="Sigma70_r4_2"/>
    <property type="match status" value="1"/>
</dbReference>
<dbReference type="InterPro" id="IPR007627">
    <property type="entry name" value="RNA_pol_sigma70_r2"/>
</dbReference>